<dbReference type="eggNOG" id="COG2887">
    <property type="taxonomic scope" value="Bacteria"/>
</dbReference>
<reference evidence="2" key="1">
    <citation type="submission" date="2008-01" db="EMBL/GenBank/DDBJ databases">
        <title>Complete sequence of chromosome of Caulobacter sp. K31.</title>
        <authorList>
            <consortium name="US DOE Joint Genome Institute"/>
            <person name="Copeland A."/>
            <person name="Lucas S."/>
            <person name="Lapidus A."/>
            <person name="Barry K."/>
            <person name="Glavina del Rio T."/>
            <person name="Dalin E."/>
            <person name="Tice H."/>
            <person name="Pitluck S."/>
            <person name="Bruce D."/>
            <person name="Goodwin L."/>
            <person name="Thompson L.S."/>
            <person name="Brettin T."/>
            <person name="Detter J.C."/>
            <person name="Han C."/>
            <person name="Schmutz J."/>
            <person name="Larimer F."/>
            <person name="Land M."/>
            <person name="Hauser L."/>
            <person name="Kyrpides N."/>
            <person name="Kim E."/>
            <person name="Stephens C."/>
            <person name="Richardson P."/>
        </authorList>
    </citation>
    <scope>NUCLEOTIDE SEQUENCE [LARGE SCALE GENOMIC DNA]</scope>
    <source>
        <strain evidence="2">K31</strain>
    </source>
</reference>
<dbReference type="KEGG" id="cak:Caul_4852"/>
<organism evidence="2">
    <name type="scientific">Caulobacter sp. (strain K31)</name>
    <dbReference type="NCBI Taxonomy" id="366602"/>
    <lineage>
        <taxon>Bacteria</taxon>
        <taxon>Pseudomonadati</taxon>
        <taxon>Pseudomonadota</taxon>
        <taxon>Alphaproteobacteria</taxon>
        <taxon>Caulobacterales</taxon>
        <taxon>Caulobacteraceae</taxon>
        <taxon>Caulobacter</taxon>
    </lineage>
</organism>
<dbReference type="HOGENOM" id="CLU_012377_0_0_5"/>
<sequence>MTTAGPFDRPLFGRPGPRWFSIPAHRPFVEDLARGLLSALAPLGPEALPAATVLTPTRRGARALADAFVAAGGGKALLLPQIRPLGDLDEGEPPFEPGELSLDLPPAVSSRRRRFELARLVAEHAPLLSFQPQAGQALEMAKALADFLDSCQIEEVVADDGRLDSLAEGDLAQHWQVSARFLKAVLTAWPKRLDELGLIDVSDRRVRLLNALSDQWEQNPPQGVLVAAGSTGTAPATARLLGVIANLPQGAVVLPGLDDGLADDAWDKIAGVQGEQHPQGAMKRLLDGAGATRADVRPWWPEADSRGRWRRRLINEALRPAEATADWLAQIDRLREEAPGLDPIAEGLKGLSLVSTRTEEEAAVACALLLREALETEGLTAALVTPDQELARRVGARLMRWGVIPDSSAGAPLAASPAAILAQHVAALAVDPLDPVRLLAVAKHPLLRADAVAARDLELKSLRGPAPRDAGQLLGKLKDHPDALALAERVLAAARQAAAPYVDDQAPPSVATRALVESLEALADPADLWAGSAGECLAGLLSSLITDGVVLPPASALGFADLLDRLVNEETLRVGGATHPRLRIFGAIEARMVRADRLILAGLEEGIWPKNAPIDPFLSRPMRAKLNLPPPERRIGLTAHDFAQAACAPDVILVHSERRGGAPAVESRWLWRLKTLARGAGLRLTERPDVLAWVRDLDAAGLYDPIKRPAPTPPVADRPRKMAVTRVEALTRDPYAVWARDILKLYPLDRPNEPVEARARGTAIHAAFETFALQHPGPVPANAAEIFAGLYLSELVAAGMPPAALARERALAREAALWVADLETRRRAGAERIVVEAAGSLTFDIGGRPFTVTAKADRIEPTADGMAHILDYKTGAAPSKKQVETGFSPQLTLTAAILREGGFPDIGPREPGDLTYLRVTGRKPAGVEEVRAAAGADAQEAAIKALNGLRELIERYDDPKQPYLSRVAPQFVHDHVGDYGHLARVFEWSTSGDDGEGGE</sequence>
<gene>
    <name evidence="2" type="ordered locus">Caul_4852</name>
</gene>
<dbReference type="NCBIfam" id="TIGR02786">
    <property type="entry name" value="addB_alphas"/>
    <property type="match status" value="2"/>
</dbReference>
<evidence type="ECO:0000259" key="1">
    <source>
        <dbReference type="Pfam" id="PF12705"/>
    </source>
</evidence>
<dbReference type="InterPro" id="IPR027417">
    <property type="entry name" value="P-loop_NTPase"/>
</dbReference>
<dbReference type="OrthoDB" id="9780606at2"/>
<proteinExistence type="predicted"/>
<dbReference type="STRING" id="366602.Caul_4852"/>
<dbReference type="InterPro" id="IPR014153">
    <property type="entry name" value="Ds_break_AddB"/>
</dbReference>
<dbReference type="eggNOG" id="COG3893">
    <property type="taxonomic scope" value="Bacteria"/>
</dbReference>
<dbReference type="InterPro" id="IPR038726">
    <property type="entry name" value="PDDEXK_AddAB-type"/>
</dbReference>
<dbReference type="EMBL" id="CP000927">
    <property type="protein sequence ID" value="ABZ73972.1"/>
    <property type="molecule type" value="Genomic_DNA"/>
</dbReference>
<dbReference type="Pfam" id="PF12705">
    <property type="entry name" value="PDDEXK_1"/>
    <property type="match status" value="1"/>
</dbReference>
<dbReference type="SUPFAM" id="SSF52540">
    <property type="entry name" value="P-loop containing nucleoside triphosphate hydrolases"/>
    <property type="match status" value="1"/>
</dbReference>
<dbReference type="AlphaFoldDB" id="B0T526"/>
<dbReference type="Gene3D" id="3.90.320.10">
    <property type="match status" value="1"/>
</dbReference>
<dbReference type="InterPro" id="IPR011604">
    <property type="entry name" value="PDDEXK-like_dom_sf"/>
</dbReference>
<accession>B0T526</accession>
<protein>
    <submittedName>
        <fullName evidence="2">Double-strand break repair protein AddB</fullName>
    </submittedName>
</protein>
<evidence type="ECO:0000313" key="2">
    <source>
        <dbReference type="EMBL" id="ABZ73972.1"/>
    </source>
</evidence>
<feature type="domain" description="PD-(D/E)XK endonuclease-like" evidence="1">
    <location>
        <begin position="722"/>
        <end position="960"/>
    </location>
</feature>
<name>B0T526_CAUSK</name>